<reference evidence="2" key="2">
    <citation type="journal article" date="2016" name="Sci. Rep.">
        <title>Dictyocaulus viviparus genome, variome and transcriptome elucidate lungworm biology and support future intervention.</title>
        <authorList>
            <person name="McNulty S.N."/>
            <person name="Strube C."/>
            <person name="Rosa B.A."/>
            <person name="Martin J.C."/>
            <person name="Tyagi R."/>
            <person name="Choi Y.J."/>
            <person name="Wang Q."/>
            <person name="Hallsworth Pepin K."/>
            <person name="Zhang X."/>
            <person name="Ozersky P."/>
            <person name="Wilson R.K."/>
            <person name="Sternberg P.W."/>
            <person name="Gasser R.B."/>
            <person name="Mitreva M."/>
        </authorList>
    </citation>
    <scope>NUCLEOTIDE SEQUENCE [LARGE SCALE GENOMIC DNA]</scope>
    <source>
        <strain evidence="2">HannoverDv2000</strain>
    </source>
</reference>
<dbReference type="Proteomes" id="UP000053766">
    <property type="component" value="Unassembled WGS sequence"/>
</dbReference>
<reference evidence="1 2" key="1">
    <citation type="submission" date="2013-11" db="EMBL/GenBank/DDBJ databases">
        <title>Draft genome of the bovine lungworm Dictyocaulus viviparus.</title>
        <authorList>
            <person name="Mitreva M."/>
        </authorList>
    </citation>
    <scope>NUCLEOTIDE SEQUENCE [LARGE SCALE GENOMIC DNA]</scope>
    <source>
        <strain evidence="1 2">HannoverDv2000</strain>
    </source>
</reference>
<sequence length="37" mass="4082">MHSVESTLQFLLKHWLNSSHATCPIAKFQVNGKLAGS</sequence>
<evidence type="ECO:0000313" key="1">
    <source>
        <dbReference type="EMBL" id="KJH43413.1"/>
    </source>
</evidence>
<keyword evidence="2" id="KW-1185">Reference proteome</keyword>
<dbReference type="AlphaFoldDB" id="A0A0D8XFP3"/>
<organism evidence="1 2">
    <name type="scientific">Dictyocaulus viviparus</name>
    <name type="common">Bovine lungworm</name>
    <dbReference type="NCBI Taxonomy" id="29172"/>
    <lineage>
        <taxon>Eukaryota</taxon>
        <taxon>Metazoa</taxon>
        <taxon>Ecdysozoa</taxon>
        <taxon>Nematoda</taxon>
        <taxon>Chromadorea</taxon>
        <taxon>Rhabditida</taxon>
        <taxon>Rhabditina</taxon>
        <taxon>Rhabditomorpha</taxon>
        <taxon>Strongyloidea</taxon>
        <taxon>Metastrongylidae</taxon>
        <taxon>Dictyocaulus</taxon>
    </lineage>
</organism>
<name>A0A0D8XFP3_DICVI</name>
<proteinExistence type="predicted"/>
<accession>A0A0D8XFP3</accession>
<dbReference type="EMBL" id="KN716561">
    <property type="protein sequence ID" value="KJH43413.1"/>
    <property type="molecule type" value="Genomic_DNA"/>
</dbReference>
<protein>
    <submittedName>
        <fullName evidence="1">Uncharacterized protein</fullName>
    </submittedName>
</protein>
<gene>
    <name evidence="1" type="ORF">DICVIV_10571</name>
</gene>
<evidence type="ECO:0000313" key="2">
    <source>
        <dbReference type="Proteomes" id="UP000053766"/>
    </source>
</evidence>
<feature type="non-terminal residue" evidence="1">
    <location>
        <position position="37"/>
    </location>
</feature>